<dbReference type="HOGENOM" id="CLU_010974_0_3_1"/>
<evidence type="ECO:0000256" key="8">
    <source>
        <dbReference type="PIRSR" id="PIRSR000862-1"/>
    </source>
</evidence>
<dbReference type="SUPFAM" id="SSF53474">
    <property type="entry name" value="alpha/beta-Hydrolases"/>
    <property type="match status" value="1"/>
</dbReference>
<feature type="domain" description="Partial AB-hydrolase lipase" evidence="9">
    <location>
        <begin position="53"/>
        <end position="111"/>
    </location>
</feature>
<keyword evidence="6" id="KW-0325">Glycoprotein</keyword>
<feature type="active site" description="Charge relay system" evidence="8">
    <location>
        <position position="362"/>
    </location>
</feature>
<dbReference type="eggNOG" id="KOG2624">
    <property type="taxonomic scope" value="Eukaryota"/>
</dbReference>
<accession>B4LYQ2</accession>
<keyword evidence="2" id="KW-0732">Signal</keyword>
<comment type="similarity">
    <text evidence="1 7">Belongs to the AB hydrolase superfamily. Lipase family.</text>
</comment>
<evidence type="ECO:0000256" key="2">
    <source>
        <dbReference type="ARBA" id="ARBA00022729"/>
    </source>
</evidence>
<gene>
    <name evidence="10" type="primary">Dvir\GJ23892</name>
    <name evidence="10" type="ORF">Dvir_GJ23892</name>
</gene>
<dbReference type="InParanoid" id="B4LYQ2"/>
<dbReference type="Gene3D" id="3.40.50.1820">
    <property type="entry name" value="alpha/beta hydrolase"/>
    <property type="match status" value="1"/>
</dbReference>
<evidence type="ECO:0000256" key="3">
    <source>
        <dbReference type="ARBA" id="ARBA00022801"/>
    </source>
</evidence>
<evidence type="ECO:0000259" key="9">
    <source>
        <dbReference type="Pfam" id="PF04083"/>
    </source>
</evidence>
<keyword evidence="5" id="KW-0443">Lipid metabolism</keyword>
<evidence type="ECO:0000313" key="11">
    <source>
        <dbReference type="Proteomes" id="UP000008792"/>
    </source>
</evidence>
<dbReference type="Pfam" id="PF04083">
    <property type="entry name" value="Abhydro_lipase"/>
    <property type="match status" value="1"/>
</dbReference>
<keyword evidence="11" id="KW-1185">Reference proteome</keyword>
<dbReference type="InterPro" id="IPR029058">
    <property type="entry name" value="AB_hydrolase_fold"/>
</dbReference>
<protein>
    <recommendedName>
        <fullName evidence="7">Lipase</fullName>
    </recommendedName>
</protein>
<evidence type="ECO:0000313" key="10">
    <source>
        <dbReference type="EMBL" id="EDW66979.1"/>
    </source>
</evidence>
<feature type="active site" description="Charge relay system" evidence="8">
    <location>
        <position position="392"/>
    </location>
</feature>
<name>B4LYQ2_DROVI</name>
<dbReference type="OMA" id="WYSENDI"/>
<evidence type="ECO:0000256" key="1">
    <source>
        <dbReference type="ARBA" id="ARBA00010701"/>
    </source>
</evidence>
<dbReference type="InterPro" id="IPR025483">
    <property type="entry name" value="Lipase_euk"/>
</dbReference>
<dbReference type="STRING" id="7244.B4LYQ2"/>
<dbReference type="GO" id="GO:0016042">
    <property type="term" value="P:lipid catabolic process"/>
    <property type="evidence" value="ECO:0007669"/>
    <property type="project" value="UniProtKB-KW"/>
</dbReference>
<dbReference type="ESTHER" id="drovi-b4lyq2">
    <property type="family name" value="Acidic_Lipase"/>
</dbReference>
<dbReference type="PIRSF" id="PIRSF000862">
    <property type="entry name" value="Steryl_ester_lip"/>
    <property type="match status" value="1"/>
</dbReference>
<dbReference type="GO" id="GO:0016788">
    <property type="term" value="F:hydrolase activity, acting on ester bonds"/>
    <property type="evidence" value="ECO:0007669"/>
    <property type="project" value="InterPro"/>
</dbReference>
<dbReference type="SMR" id="B4LYQ2"/>
<evidence type="ECO:0000256" key="5">
    <source>
        <dbReference type="ARBA" id="ARBA00023098"/>
    </source>
</evidence>
<keyword evidence="3 7" id="KW-0378">Hydrolase</keyword>
<evidence type="ECO:0000256" key="6">
    <source>
        <dbReference type="ARBA" id="ARBA00023180"/>
    </source>
</evidence>
<dbReference type="OrthoDB" id="9974421at2759"/>
<dbReference type="FunFam" id="3.40.50.1820:FF:000021">
    <property type="entry name" value="Lipase"/>
    <property type="match status" value="1"/>
</dbReference>
<dbReference type="EMBL" id="CH940650">
    <property type="protein sequence ID" value="EDW66979.1"/>
    <property type="molecule type" value="Genomic_DNA"/>
</dbReference>
<evidence type="ECO:0000256" key="4">
    <source>
        <dbReference type="ARBA" id="ARBA00022963"/>
    </source>
</evidence>
<dbReference type="AlphaFoldDB" id="B4LYQ2"/>
<organism evidence="10 11">
    <name type="scientific">Drosophila virilis</name>
    <name type="common">Fruit fly</name>
    <dbReference type="NCBI Taxonomy" id="7244"/>
    <lineage>
        <taxon>Eukaryota</taxon>
        <taxon>Metazoa</taxon>
        <taxon>Ecdysozoa</taxon>
        <taxon>Arthropoda</taxon>
        <taxon>Hexapoda</taxon>
        <taxon>Insecta</taxon>
        <taxon>Pterygota</taxon>
        <taxon>Neoptera</taxon>
        <taxon>Endopterygota</taxon>
        <taxon>Diptera</taxon>
        <taxon>Brachycera</taxon>
        <taxon>Muscomorpha</taxon>
        <taxon>Ephydroidea</taxon>
        <taxon>Drosophilidae</taxon>
        <taxon>Drosophila</taxon>
    </lineage>
</organism>
<dbReference type="InterPro" id="IPR006693">
    <property type="entry name" value="AB_hydrolase_lipase"/>
</dbReference>
<keyword evidence="4 7" id="KW-0442">Lipid degradation</keyword>
<evidence type="ECO:0000256" key="7">
    <source>
        <dbReference type="PIRNR" id="PIRNR000862"/>
    </source>
</evidence>
<proteinExistence type="inferred from homology"/>
<dbReference type="PANTHER" id="PTHR11005">
    <property type="entry name" value="LYSOSOMAL ACID LIPASE-RELATED"/>
    <property type="match status" value="1"/>
</dbReference>
<reference evidence="10 11" key="1">
    <citation type="journal article" date="2007" name="Nature">
        <title>Evolution of genes and genomes on the Drosophila phylogeny.</title>
        <authorList>
            <consortium name="Drosophila 12 Genomes Consortium"/>
            <person name="Clark A.G."/>
            <person name="Eisen M.B."/>
            <person name="Smith D.R."/>
            <person name="Bergman C.M."/>
            <person name="Oliver B."/>
            <person name="Markow T.A."/>
            <person name="Kaufman T.C."/>
            <person name="Kellis M."/>
            <person name="Gelbart W."/>
            <person name="Iyer V.N."/>
            <person name="Pollard D.A."/>
            <person name="Sackton T.B."/>
            <person name="Larracuente A.M."/>
            <person name="Singh N.D."/>
            <person name="Abad J.P."/>
            <person name="Abt D.N."/>
            <person name="Adryan B."/>
            <person name="Aguade M."/>
            <person name="Akashi H."/>
            <person name="Anderson W.W."/>
            <person name="Aquadro C.F."/>
            <person name="Ardell D.H."/>
            <person name="Arguello R."/>
            <person name="Artieri C.G."/>
            <person name="Barbash D.A."/>
            <person name="Barker D."/>
            <person name="Barsanti P."/>
            <person name="Batterham P."/>
            <person name="Batzoglou S."/>
            <person name="Begun D."/>
            <person name="Bhutkar A."/>
            <person name="Blanco E."/>
            <person name="Bosak S.A."/>
            <person name="Bradley R.K."/>
            <person name="Brand A.D."/>
            <person name="Brent M.R."/>
            <person name="Brooks A.N."/>
            <person name="Brown R.H."/>
            <person name="Butlin R.K."/>
            <person name="Caggese C."/>
            <person name="Calvi B.R."/>
            <person name="Bernardo de Carvalho A."/>
            <person name="Caspi A."/>
            <person name="Castrezana S."/>
            <person name="Celniker S.E."/>
            <person name="Chang J.L."/>
            <person name="Chapple C."/>
            <person name="Chatterji S."/>
            <person name="Chinwalla A."/>
            <person name="Civetta A."/>
            <person name="Clifton S.W."/>
            <person name="Comeron J.M."/>
            <person name="Costello J.C."/>
            <person name="Coyne J.A."/>
            <person name="Daub J."/>
            <person name="David R.G."/>
            <person name="Delcher A.L."/>
            <person name="Delehaunty K."/>
            <person name="Do C.B."/>
            <person name="Ebling H."/>
            <person name="Edwards K."/>
            <person name="Eickbush T."/>
            <person name="Evans J.D."/>
            <person name="Filipski A."/>
            <person name="Findeiss S."/>
            <person name="Freyhult E."/>
            <person name="Fulton L."/>
            <person name="Fulton R."/>
            <person name="Garcia A.C."/>
            <person name="Gardiner A."/>
            <person name="Garfield D.A."/>
            <person name="Garvin B.E."/>
            <person name="Gibson G."/>
            <person name="Gilbert D."/>
            <person name="Gnerre S."/>
            <person name="Godfrey J."/>
            <person name="Good R."/>
            <person name="Gotea V."/>
            <person name="Gravely B."/>
            <person name="Greenberg A.J."/>
            <person name="Griffiths-Jones S."/>
            <person name="Gross S."/>
            <person name="Guigo R."/>
            <person name="Gustafson E.A."/>
            <person name="Haerty W."/>
            <person name="Hahn M.W."/>
            <person name="Halligan D.L."/>
            <person name="Halpern A.L."/>
            <person name="Halter G.M."/>
            <person name="Han M.V."/>
            <person name="Heger A."/>
            <person name="Hillier L."/>
            <person name="Hinrichs A.S."/>
            <person name="Holmes I."/>
            <person name="Hoskins R.A."/>
            <person name="Hubisz M.J."/>
            <person name="Hultmark D."/>
            <person name="Huntley M.A."/>
            <person name="Jaffe D.B."/>
            <person name="Jagadeeshan S."/>
            <person name="Jeck W.R."/>
            <person name="Johnson J."/>
            <person name="Jones C.D."/>
            <person name="Jordan W.C."/>
            <person name="Karpen G.H."/>
            <person name="Kataoka E."/>
            <person name="Keightley P.D."/>
            <person name="Kheradpour P."/>
            <person name="Kirkness E.F."/>
            <person name="Koerich L.B."/>
            <person name="Kristiansen K."/>
            <person name="Kudrna D."/>
            <person name="Kulathinal R.J."/>
            <person name="Kumar S."/>
            <person name="Kwok R."/>
            <person name="Lander E."/>
            <person name="Langley C.H."/>
            <person name="Lapoint R."/>
            <person name="Lazzaro B.P."/>
            <person name="Lee S.J."/>
            <person name="Levesque L."/>
            <person name="Li R."/>
            <person name="Lin C.F."/>
            <person name="Lin M.F."/>
            <person name="Lindblad-Toh K."/>
            <person name="Llopart A."/>
            <person name="Long M."/>
            <person name="Low L."/>
            <person name="Lozovsky E."/>
            <person name="Lu J."/>
            <person name="Luo M."/>
            <person name="Machado C.A."/>
            <person name="Makalowski W."/>
            <person name="Marzo M."/>
            <person name="Matsuda M."/>
            <person name="Matzkin L."/>
            <person name="McAllister B."/>
            <person name="McBride C.S."/>
            <person name="McKernan B."/>
            <person name="McKernan K."/>
            <person name="Mendez-Lago M."/>
            <person name="Minx P."/>
            <person name="Mollenhauer M.U."/>
            <person name="Montooth K."/>
            <person name="Mount S.M."/>
            <person name="Mu X."/>
            <person name="Myers E."/>
            <person name="Negre B."/>
            <person name="Newfeld S."/>
            <person name="Nielsen R."/>
            <person name="Noor M.A."/>
            <person name="O'Grady P."/>
            <person name="Pachter L."/>
            <person name="Papaceit M."/>
            <person name="Parisi M.J."/>
            <person name="Parisi M."/>
            <person name="Parts L."/>
            <person name="Pedersen J.S."/>
            <person name="Pesole G."/>
            <person name="Phillippy A.M."/>
            <person name="Ponting C.P."/>
            <person name="Pop M."/>
            <person name="Porcelli D."/>
            <person name="Powell J.R."/>
            <person name="Prohaska S."/>
            <person name="Pruitt K."/>
            <person name="Puig M."/>
            <person name="Quesneville H."/>
            <person name="Ram K.R."/>
            <person name="Rand D."/>
            <person name="Rasmussen M.D."/>
            <person name="Reed L.K."/>
            <person name="Reenan R."/>
            <person name="Reily A."/>
            <person name="Remington K.A."/>
            <person name="Rieger T.T."/>
            <person name="Ritchie M.G."/>
            <person name="Robin C."/>
            <person name="Rogers Y.H."/>
            <person name="Rohde C."/>
            <person name="Rozas J."/>
            <person name="Rubenfield M.J."/>
            <person name="Ruiz A."/>
            <person name="Russo S."/>
            <person name="Salzberg S.L."/>
            <person name="Sanchez-Gracia A."/>
            <person name="Saranga D.J."/>
            <person name="Sato H."/>
            <person name="Schaeffer S.W."/>
            <person name="Schatz M.C."/>
            <person name="Schlenke T."/>
            <person name="Schwartz R."/>
            <person name="Segarra C."/>
            <person name="Singh R.S."/>
            <person name="Sirot L."/>
            <person name="Sirota M."/>
            <person name="Sisneros N.B."/>
            <person name="Smith C.D."/>
            <person name="Smith T.F."/>
            <person name="Spieth J."/>
            <person name="Stage D.E."/>
            <person name="Stark A."/>
            <person name="Stephan W."/>
            <person name="Strausberg R.L."/>
            <person name="Strempel S."/>
            <person name="Sturgill D."/>
            <person name="Sutton G."/>
            <person name="Sutton G.G."/>
            <person name="Tao W."/>
            <person name="Teichmann S."/>
            <person name="Tobari Y.N."/>
            <person name="Tomimura Y."/>
            <person name="Tsolas J.M."/>
            <person name="Valente V.L."/>
            <person name="Venter E."/>
            <person name="Venter J.C."/>
            <person name="Vicario S."/>
            <person name="Vieira F.G."/>
            <person name="Vilella A.J."/>
            <person name="Villasante A."/>
            <person name="Walenz B."/>
            <person name="Wang J."/>
            <person name="Wasserman M."/>
            <person name="Watts T."/>
            <person name="Wilson D."/>
            <person name="Wilson R.K."/>
            <person name="Wing R.A."/>
            <person name="Wolfner M.F."/>
            <person name="Wong A."/>
            <person name="Wong G.K."/>
            <person name="Wu C.I."/>
            <person name="Wu G."/>
            <person name="Yamamoto D."/>
            <person name="Yang H.P."/>
            <person name="Yang S.P."/>
            <person name="Yorke J.A."/>
            <person name="Yoshida K."/>
            <person name="Zdobnov E."/>
            <person name="Zhang P."/>
            <person name="Zhang Y."/>
            <person name="Zimin A.V."/>
            <person name="Baldwin J."/>
            <person name="Abdouelleil A."/>
            <person name="Abdulkadir J."/>
            <person name="Abebe A."/>
            <person name="Abera B."/>
            <person name="Abreu J."/>
            <person name="Acer S.C."/>
            <person name="Aftuck L."/>
            <person name="Alexander A."/>
            <person name="An P."/>
            <person name="Anderson E."/>
            <person name="Anderson S."/>
            <person name="Arachi H."/>
            <person name="Azer M."/>
            <person name="Bachantsang P."/>
            <person name="Barry A."/>
            <person name="Bayul T."/>
            <person name="Berlin A."/>
            <person name="Bessette D."/>
            <person name="Bloom T."/>
            <person name="Blye J."/>
            <person name="Boguslavskiy L."/>
            <person name="Bonnet C."/>
            <person name="Boukhgalter B."/>
            <person name="Bourzgui I."/>
            <person name="Brown A."/>
            <person name="Cahill P."/>
            <person name="Channer S."/>
            <person name="Cheshatsang Y."/>
            <person name="Chuda L."/>
            <person name="Citroen M."/>
            <person name="Collymore A."/>
            <person name="Cooke P."/>
            <person name="Costello M."/>
            <person name="D'Aco K."/>
            <person name="Daza R."/>
            <person name="De Haan G."/>
            <person name="DeGray S."/>
            <person name="DeMaso C."/>
            <person name="Dhargay N."/>
            <person name="Dooley K."/>
            <person name="Dooley E."/>
            <person name="Doricent M."/>
            <person name="Dorje P."/>
            <person name="Dorjee K."/>
            <person name="Dupes A."/>
            <person name="Elong R."/>
            <person name="Falk J."/>
            <person name="Farina A."/>
            <person name="Faro S."/>
            <person name="Ferguson D."/>
            <person name="Fisher S."/>
            <person name="Foley C.D."/>
            <person name="Franke A."/>
            <person name="Friedrich D."/>
            <person name="Gadbois L."/>
            <person name="Gearin G."/>
            <person name="Gearin C.R."/>
            <person name="Giannoukos G."/>
            <person name="Goode T."/>
            <person name="Graham J."/>
            <person name="Grandbois E."/>
            <person name="Grewal S."/>
            <person name="Gyaltsen K."/>
            <person name="Hafez N."/>
            <person name="Hagos B."/>
            <person name="Hall J."/>
            <person name="Henson C."/>
            <person name="Hollinger A."/>
            <person name="Honan T."/>
            <person name="Huard M.D."/>
            <person name="Hughes L."/>
            <person name="Hurhula B."/>
            <person name="Husby M.E."/>
            <person name="Kamat A."/>
            <person name="Kanga B."/>
            <person name="Kashin S."/>
            <person name="Khazanovich D."/>
            <person name="Kisner P."/>
            <person name="Lance K."/>
            <person name="Lara M."/>
            <person name="Lee W."/>
            <person name="Lennon N."/>
            <person name="Letendre F."/>
            <person name="LeVine R."/>
            <person name="Lipovsky A."/>
            <person name="Liu X."/>
            <person name="Liu J."/>
            <person name="Liu S."/>
            <person name="Lokyitsang T."/>
            <person name="Lokyitsang Y."/>
            <person name="Lubonja R."/>
            <person name="Lui A."/>
            <person name="MacDonald P."/>
            <person name="Magnisalis V."/>
            <person name="Maru K."/>
            <person name="Matthews C."/>
            <person name="McCusker W."/>
            <person name="McDonough S."/>
            <person name="Mehta T."/>
            <person name="Meldrim J."/>
            <person name="Meneus L."/>
            <person name="Mihai O."/>
            <person name="Mihalev A."/>
            <person name="Mihova T."/>
            <person name="Mittelman R."/>
            <person name="Mlenga V."/>
            <person name="Montmayeur A."/>
            <person name="Mulrain L."/>
            <person name="Navidi A."/>
            <person name="Naylor J."/>
            <person name="Negash T."/>
            <person name="Nguyen T."/>
            <person name="Nguyen N."/>
            <person name="Nicol R."/>
            <person name="Norbu C."/>
            <person name="Norbu N."/>
            <person name="Novod N."/>
            <person name="O'Neill B."/>
            <person name="Osman S."/>
            <person name="Markiewicz E."/>
            <person name="Oyono O.L."/>
            <person name="Patti C."/>
            <person name="Phunkhang P."/>
            <person name="Pierre F."/>
            <person name="Priest M."/>
            <person name="Raghuraman S."/>
            <person name="Rege F."/>
            <person name="Reyes R."/>
            <person name="Rise C."/>
            <person name="Rogov P."/>
            <person name="Ross K."/>
            <person name="Ryan E."/>
            <person name="Settipalli S."/>
            <person name="Shea T."/>
            <person name="Sherpa N."/>
            <person name="Shi L."/>
            <person name="Shih D."/>
            <person name="Sparrow T."/>
            <person name="Spaulding J."/>
            <person name="Stalker J."/>
            <person name="Stange-Thomann N."/>
            <person name="Stavropoulos S."/>
            <person name="Stone C."/>
            <person name="Strader C."/>
            <person name="Tesfaye S."/>
            <person name="Thomson T."/>
            <person name="Thoulutsang Y."/>
            <person name="Thoulutsang D."/>
            <person name="Topham K."/>
            <person name="Topping I."/>
            <person name="Tsamla T."/>
            <person name="Vassiliev H."/>
            <person name="Vo A."/>
            <person name="Wangchuk T."/>
            <person name="Wangdi T."/>
            <person name="Weiand M."/>
            <person name="Wilkinson J."/>
            <person name="Wilson A."/>
            <person name="Yadav S."/>
            <person name="Young G."/>
            <person name="Yu Q."/>
            <person name="Zembek L."/>
            <person name="Zhong D."/>
            <person name="Zimmer A."/>
            <person name="Zwirko Z."/>
            <person name="Jaffe D.B."/>
            <person name="Alvarez P."/>
            <person name="Brockman W."/>
            <person name="Butler J."/>
            <person name="Chin C."/>
            <person name="Gnerre S."/>
            <person name="Grabherr M."/>
            <person name="Kleber M."/>
            <person name="Mauceli E."/>
            <person name="MacCallum I."/>
        </authorList>
    </citation>
    <scope>NUCLEOTIDE SEQUENCE [LARGE SCALE GENOMIC DNA]</scope>
    <source>
        <strain evidence="11">Tucson 15010-1051.87</strain>
    </source>
</reference>
<sequence length="421" mass="48642">MHDYFLSAIVLLVVIAVAVKSASIFITPFNIPFYKLYNPAETELGIKHPTTRDRIADHGYPVEHHHIVTEDGYILGVFRIPYSHKLQNQNEYRPIVLIQHGLMGGSDAWVSVGPNDALPYMLVDSGYDVWLGNGRGNTYSRNHTSRSTEKTDFWCFSWHDIGYYDIAATIDFTLKINGQGQQSIHYVGHSQGTTVFFTLMSLRPEYNEKIKTAHMFAPVAIMTHMKNQLVRLLSFILGHRNIFSVLFSNMEFLPYNRNILTMISNICGHNRLLRPVCVYIVQKFYNGRRWNKTALSEGIGVLPAGCSTNQILHYLQELQSGHFRQYDHGPKKNQEVYRLKHPPDYPVEKITCKVHLWYSDNDVMTSVEDVLAFAKRLPNKELHHIEDPKWDHDDFALNMKLRKYLNEPVIEIISNFEKSLN</sequence>
<feature type="active site" description="Nucleophile" evidence="8">
    <location>
        <position position="190"/>
    </location>
</feature>
<dbReference type="PhylomeDB" id="B4LYQ2"/>
<dbReference type="Proteomes" id="UP000008792">
    <property type="component" value="Unassembled WGS sequence"/>
</dbReference>